<dbReference type="EMBL" id="HBEJ01009606">
    <property type="protein sequence ID" value="CAD8369836.1"/>
    <property type="molecule type" value="Transcribed_RNA"/>
</dbReference>
<proteinExistence type="predicted"/>
<evidence type="ECO:0000256" key="2">
    <source>
        <dbReference type="SAM" id="Phobius"/>
    </source>
</evidence>
<keyword evidence="2" id="KW-1133">Transmembrane helix</keyword>
<organism evidence="3">
    <name type="scientific">Minutocellus polymorphus</name>
    <dbReference type="NCBI Taxonomy" id="265543"/>
    <lineage>
        <taxon>Eukaryota</taxon>
        <taxon>Sar</taxon>
        <taxon>Stramenopiles</taxon>
        <taxon>Ochrophyta</taxon>
        <taxon>Bacillariophyta</taxon>
        <taxon>Mediophyceae</taxon>
        <taxon>Cymatosirophycidae</taxon>
        <taxon>Cymatosirales</taxon>
        <taxon>Cymatosiraceae</taxon>
        <taxon>Minutocellus</taxon>
    </lineage>
</organism>
<protein>
    <submittedName>
        <fullName evidence="3">Uncharacterized protein</fullName>
    </submittedName>
</protein>
<name>A0A7S0ANN8_9STRA</name>
<feature type="transmembrane region" description="Helical" evidence="2">
    <location>
        <begin position="54"/>
        <end position="77"/>
    </location>
</feature>
<dbReference type="AlphaFoldDB" id="A0A7S0ANN8"/>
<keyword evidence="2" id="KW-0472">Membrane</keyword>
<gene>
    <name evidence="3" type="ORF">MPOL1434_LOCUS5660</name>
</gene>
<feature type="region of interest" description="Disordered" evidence="1">
    <location>
        <begin position="121"/>
        <end position="140"/>
    </location>
</feature>
<feature type="transmembrane region" description="Helical" evidence="2">
    <location>
        <begin position="89"/>
        <end position="111"/>
    </location>
</feature>
<sequence>MHADMRTSLITAALTATAASAFTHHQQVRPVTANRVEAAKFDPLGLAEEDATKSAAAAATAAGVFATLAASPLAAVAESDDYEYGAVDAPIGLAWAAGVFAILTAAVPVLLQSGEKALEQQRLDEGGSFGKSEDILKKRR</sequence>
<keyword evidence="2" id="KW-0812">Transmembrane</keyword>
<evidence type="ECO:0000256" key="1">
    <source>
        <dbReference type="SAM" id="MobiDB-lite"/>
    </source>
</evidence>
<accession>A0A7S0ANN8</accession>
<reference evidence="3" key="1">
    <citation type="submission" date="2021-01" db="EMBL/GenBank/DDBJ databases">
        <authorList>
            <person name="Corre E."/>
            <person name="Pelletier E."/>
            <person name="Niang G."/>
            <person name="Scheremetjew M."/>
            <person name="Finn R."/>
            <person name="Kale V."/>
            <person name="Holt S."/>
            <person name="Cochrane G."/>
            <person name="Meng A."/>
            <person name="Brown T."/>
            <person name="Cohen L."/>
        </authorList>
    </citation>
    <scope>NUCLEOTIDE SEQUENCE</scope>
    <source>
        <strain evidence="3">CCMP3303</strain>
    </source>
</reference>
<evidence type="ECO:0000313" key="3">
    <source>
        <dbReference type="EMBL" id="CAD8369836.1"/>
    </source>
</evidence>